<evidence type="ECO:0000259" key="8">
    <source>
        <dbReference type="Pfam" id="PF02687"/>
    </source>
</evidence>
<feature type="transmembrane region" description="Helical" evidence="7">
    <location>
        <begin position="12"/>
        <end position="38"/>
    </location>
</feature>
<protein>
    <submittedName>
        <fullName evidence="9">LolC/E family lipoprotein releasing system, transmembrane protein</fullName>
    </submittedName>
</protein>
<dbReference type="PATRIC" id="fig|264459.3.peg.5970"/>
<comment type="caution">
    <text evidence="9">The sequence shown here is derived from an EMBL/GenBank/DDBJ whole genome shotgun (WGS) entry which is preliminary data.</text>
</comment>
<evidence type="ECO:0000313" key="9">
    <source>
        <dbReference type="EMBL" id="KPZ06263.1"/>
    </source>
</evidence>
<dbReference type="PANTHER" id="PTHR30489:SF0">
    <property type="entry name" value="LIPOPROTEIN-RELEASING SYSTEM TRANSMEMBRANE PROTEIN LOLE"/>
    <property type="match status" value="1"/>
</dbReference>
<dbReference type="GO" id="GO:0044874">
    <property type="term" value="P:lipoprotein localization to outer membrane"/>
    <property type="evidence" value="ECO:0007669"/>
    <property type="project" value="TreeGrafter"/>
</dbReference>
<feature type="domain" description="ABC3 transporter permease C-terminal" evidence="8">
    <location>
        <begin position="1"/>
        <end position="102"/>
    </location>
</feature>
<evidence type="ECO:0000256" key="3">
    <source>
        <dbReference type="ARBA" id="ARBA00022475"/>
    </source>
</evidence>
<dbReference type="InterPro" id="IPR003838">
    <property type="entry name" value="ABC3_permease_C"/>
</dbReference>
<evidence type="ECO:0000256" key="2">
    <source>
        <dbReference type="ARBA" id="ARBA00005236"/>
    </source>
</evidence>
<proteinExistence type="inferred from homology"/>
<keyword evidence="3" id="KW-1003">Cell membrane</keyword>
<evidence type="ECO:0000256" key="1">
    <source>
        <dbReference type="ARBA" id="ARBA00004651"/>
    </source>
</evidence>
<name>A0A0Q0DFB9_PSESX</name>
<dbReference type="PANTHER" id="PTHR30489">
    <property type="entry name" value="LIPOPROTEIN-RELEASING SYSTEM TRANSMEMBRANE PROTEIN LOLE"/>
    <property type="match status" value="1"/>
</dbReference>
<dbReference type="Pfam" id="PF02687">
    <property type="entry name" value="FtsX"/>
    <property type="match status" value="1"/>
</dbReference>
<keyword evidence="9" id="KW-0449">Lipoprotein</keyword>
<dbReference type="InterPro" id="IPR051447">
    <property type="entry name" value="Lipoprotein-release_system"/>
</dbReference>
<gene>
    <name evidence="9" type="ORF">ALO94_03790</name>
</gene>
<feature type="non-terminal residue" evidence="9">
    <location>
        <position position="1"/>
    </location>
</feature>
<comment type="similarity">
    <text evidence="2">Belongs to the ABC-4 integral membrane protein family. LolC/E subfamily.</text>
</comment>
<keyword evidence="4 7" id="KW-0812">Transmembrane</keyword>
<accession>A0A0Q0DFB9</accession>
<dbReference type="GO" id="GO:0098797">
    <property type="term" value="C:plasma membrane protein complex"/>
    <property type="evidence" value="ECO:0007669"/>
    <property type="project" value="TreeGrafter"/>
</dbReference>
<evidence type="ECO:0000256" key="4">
    <source>
        <dbReference type="ARBA" id="ARBA00022692"/>
    </source>
</evidence>
<organism evidence="9 10">
    <name type="scientific">Pseudomonas syringae pv. spinaceae</name>
    <dbReference type="NCBI Taxonomy" id="264459"/>
    <lineage>
        <taxon>Bacteria</taxon>
        <taxon>Pseudomonadati</taxon>
        <taxon>Pseudomonadota</taxon>
        <taxon>Gammaproteobacteria</taxon>
        <taxon>Pseudomonadales</taxon>
        <taxon>Pseudomonadaceae</taxon>
        <taxon>Pseudomonas</taxon>
        <taxon>Pseudomonas syringae</taxon>
    </lineage>
</organism>
<reference evidence="9 10" key="1">
    <citation type="submission" date="2015-09" db="EMBL/GenBank/DDBJ databases">
        <title>Genome announcement of multiple Pseudomonas syringae strains.</title>
        <authorList>
            <person name="Thakur S."/>
            <person name="Wang P.W."/>
            <person name="Gong Y."/>
            <person name="Weir B.S."/>
            <person name="Guttman D.S."/>
        </authorList>
    </citation>
    <scope>NUCLEOTIDE SEQUENCE [LARGE SCALE GENOMIC DNA]</scope>
    <source>
        <strain evidence="9 10">ICMP16929</strain>
    </source>
</reference>
<dbReference type="Proteomes" id="UP000050384">
    <property type="component" value="Unassembled WGS sequence"/>
</dbReference>
<dbReference type="RefSeq" id="WP_080397069.1">
    <property type="nucleotide sequence ID" value="NZ_LJRI01000331.1"/>
</dbReference>
<keyword evidence="6 7" id="KW-0472">Membrane</keyword>
<feature type="transmembrane region" description="Helical" evidence="7">
    <location>
        <begin position="75"/>
        <end position="95"/>
    </location>
</feature>
<evidence type="ECO:0000256" key="5">
    <source>
        <dbReference type="ARBA" id="ARBA00022989"/>
    </source>
</evidence>
<comment type="subcellular location">
    <subcellularLocation>
        <location evidence="1">Cell membrane</location>
        <topology evidence="1">Multi-pass membrane protein</topology>
    </subcellularLocation>
</comment>
<evidence type="ECO:0000256" key="6">
    <source>
        <dbReference type="ARBA" id="ARBA00023136"/>
    </source>
</evidence>
<dbReference type="EMBL" id="LJRI01000331">
    <property type="protein sequence ID" value="KPZ06263.1"/>
    <property type="molecule type" value="Genomic_DNA"/>
</dbReference>
<evidence type="ECO:0000313" key="10">
    <source>
        <dbReference type="Proteomes" id="UP000050384"/>
    </source>
</evidence>
<dbReference type="AlphaFoldDB" id="A0A0Q0DFB9"/>
<keyword evidence="5 7" id="KW-1133">Transmembrane helix</keyword>
<evidence type="ECO:0000256" key="7">
    <source>
        <dbReference type="SAM" id="Phobius"/>
    </source>
</evidence>
<sequence length="109" mass="11631">RTIGATPRQIMAIFMVQGTLIGIVGTLIGGVLGIIAALNVSSLVGWIERVSGQHIFSSDVYFISNLPSELQGGDVLLICSAGFILSFLATVYPAWRAAQIEPAHALRYE</sequence>